<dbReference type="Proteomes" id="UP000318053">
    <property type="component" value="Unassembled WGS sequence"/>
</dbReference>
<dbReference type="EMBL" id="SJPK01000013">
    <property type="protein sequence ID" value="TWT56453.1"/>
    <property type="molecule type" value="Genomic_DNA"/>
</dbReference>
<dbReference type="InterPro" id="IPR011335">
    <property type="entry name" value="Restrct_endonuc-II-like"/>
</dbReference>
<dbReference type="InterPro" id="IPR045055">
    <property type="entry name" value="DNA2/NAM7-like"/>
</dbReference>
<dbReference type="PANTHER" id="PTHR10887">
    <property type="entry name" value="DNA2/NAM7 HELICASE FAMILY"/>
    <property type="match status" value="1"/>
</dbReference>
<dbReference type="CDD" id="cd18808">
    <property type="entry name" value="SF1_C_Upf1"/>
    <property type="match status" value="1"/>
</dbReference>
<dbReference type="Gene3D" id="3.40.50.300">
    <property type="entry name" value="P-loop containing nucleotide triphosphate hydrolases"/>
    <property type="match status" value="3"/>
</dbReference>
<name>A0A5C5X2R0_9BACT</name>
<dbReference type="Pfam" id="PF13087">
    <property type="entry name" value="AAA_12"/>
    <property type="match status" value="1"/>
</dbReference>
<dbReference type="SUPFAM" id="SSF52980">
    <property type="entry name" value="Restriction endonuclease-like"/>
    <property type="match status" value="1"/>
</dbReference>
<feature type="domain" description="DNA2/NAM7 helicase helicase" evidence="2">
    <location>
        <begin position="717"/>
        <end position="780"/>
    </location>
</feature>
<dbReference type="InterPro" id="IPR049468">
    <property type="entry name" value="Restrct_endonuc-II-like_dom"/>
</dbReference>
<reference evidence="5 6" key="1">
    <citation type="submission" date="2019-02" db="EMBL/GenBank/DDBJ databases">
        <title>Deep-cultivation of Planctomycetes and their phenomic and genomic characterization uncovers novel biology.</title>
        <authorList>
            <person name="Wiegand S."/>
            <person name="Jogler M."/>
            <person name="Boedeker C."/>
            <person name="Pinto D."/>
            <person name="Vollmers J."/>
            <person name="Rivas-Marin E."/>
            <person name="Kohn T."/>
            <person name="Peeters S.H."/>
            <person name="Heuer A."/>
            <person name="Rast P."/>
            <person name="Oberbeckmann S."/>
            <person name="Bunk B."/>
            <person name="Jeske O."/>
            <person name="Meyerdierks A."/>
            <person name="Storesund J.E."/>
            <person name="Kallscheuer N."/>
            <person name="Luecker S."/>
            <person name="Lage O.M."/>
            <person name="Pohl T."/>
            <person name="Merkel B.J."/>
            <person name="Hornburger P."/>
            <person name="Mueller R.-W."/>
            <person name="Bruemmer F."/>
            <person name="Labrenz M."/>
            <person name="Spormann A.M."/>
            <person name="Op Den Camp H."/>
            <person name="Overmann J."/>
            <person name="Amann R."/>
            <person name="Jetten M.S.M."/>
            <person name="Mascher T."/>
            <person name="Medema M.H."/>
            <person name="Devos D.P."/>
            <person name="Kaster A.-K."/>
            <person name="Ovreas L."/>
            <person name="Rohde M."/>
            <person name="Galperin M.Y."/>
            <person name="Jogler C."/>
        </authorList>
    </citation>
    <scope>NUCLEOTIDE SEQUENCE [LARGE SCALE GENOMIC DNA]</scope>
    <source>
        <strain evidence="5 6">CA85</strain>
    </source>
</reference>
<protein>
    <submittedName>
        <fullName evidence="5">Uncharacterized protein</fullName>
    </submittedName>
</protein>
<evidence type="ECO:0000313" key="6">
    <source>
        <dbReference type="Proteomes" id="UP000318053"/>
    </source>
</evidence>
<dbReference type="InterPro" id="IPR047187">
    <property type="entry name" value="SF1_C_Upf1"/>
</dbReference>
<sequence length="1139" mass="127900">MTARELARSLRVRPSEVNQCLLDLQVKGQVTFRGGKWLAANSRAVLGGNVTAAVSPTIPASLPEVARQPTTSIDVPRRADQRDQPERNAANRDSRRINRTGSRWSTFRRLCDYYAECVRLDQRSSITATAADEFETIVCMDGALPNASQLQIRTRESWHKWVRKVTEDDYVFVGYPLQRYRWRNTQEEKDVDFVSPVFVLPCRTQLRGTDLELESVGPVRINEGWLERRLKNVDERRTFLELCGVDSASDDGINSTTWSECARLLNHFYPDWQVETLDPNRISSSPSLASLQKDGIYNRAGLIIPKKWKFTGGLYRELLKLANETPDDQLDQSALRHFFPHQPASPKQSNGEQENHSNHSPEVVGAQVLKLNHEQMVASCAAAVHDLSIVVGPPGTGKSRVVAAVLAQQALLNRSALVASRNHQALEAVVPRVNAITEPWPIMLRLARPWGAPADTSMQAAIGQLVSSDLTGDRDHLDNVRDALARRILVHAEASEVVSQVGELRETLRKRSFDLDEAIQQVPAPHRDTAILGHTELPDTTRIETAIKRLLDPEPFRWSIRWLWHRFLKKKRLQSGLITAASIDGEMKRVFDKSGKLPGMSRDITPEAVLFARQVLQFWKPIADASSAACLVQDLRDQLDQLPATDEACRREYEAACEVAKLSAESFLELARQSGSEITDEERSLLANILATIENRSGLDTEADHRRWSEAMRKAFPVFLKHFPLAATTNLSIRRDINLQPAVFELLVIDEASQCDIASVIPLMFRAKRAMIVGDPMQLSHVTSLSSATDRHLRRQFGVDDIELERFSYRTSSMFHLANTSPKVGSRVSLRQHHRCHPSIAAYCSETFYKGSWTVLTEDTGKQGIQWTDVADDSKPAPGGGAISHQQILKICDEVKRLQESGYQGSLGVVTPFRQQANRLRDAIYQAIPHDFVVTSRLLVDTADGFQGDERDTVLFSLVGGEKLTEGSTRFLAGGPNRFNVAVSRAKHLLHVFGDSTWARNCDIRHIRTLAEFCDRETVEKSKSITAGYRIDLVGPVWEPALADAMTKAGLEYHQQYPASGRYLDFALFTERMKLDVEVDGETYHRSGSGNRVSEDIRRDQALIAGGWTILRFWVYELREDMDRCVEKIRQTIEGGSAA</sequence>
<keyword evidence="6" id="KW-1185">Reference proteome</keyword>
<proteinExistence type="predicted"/>
<dbReference type="InterPro" id="IPR041679">
    <property type="entry name" value="DNA2/NAM7-like_C"/>
</dbReference>
<feature type="region of interest" description="Disordered" evidence="1">
    <location>
        <begin position="61"/>
        <end position="96"/>
    </location>
</feature>
<feature type="compositionally biased region" description="Basic and acidic residues" evidence="1">
    <location>
        <begin position="75"/>
        <end position="96"/>
    </location>
</feature>
<dbReference type="AlphaFoldDB" id="A0A5C5X2R0"/>
<dbReference type="InterPro" id="IPR027417">
    <property type="entry name" value="P-loop_NTPase"/>
</dbReference>
<evidence type="ECO:0000313" key="5">
    <source>
        <dbReference type="EMBL" id="TWT56453.1"/>
    </source>
</evidence>
<evidence type="ECO:0000259" key="2">
    <source>
        <dbReference type="Pfam" id="PF13086"/>
    </source>
</evidence>
<dbReference type="Gene3D" id="3.40.960.10">
    <property type="entry name" value="VSR Endonuclease"/>
    <property type="match status" value="1"/>
</dbReference>
<feature type="domain" description="DNA2/NAM7 helicase-like C-terminal" evidence="3">
    <location>
        <begin position="824"/>
        <end position="996"/>
    </location>
</feature>
<dbReference type="SUPFAM" id="SSF52540">
    <property type="entry name" value="P-loop containing nucleoside triphosphate hydrolases"/>
    <property type="match status" value="1"/>
</dbReference>
<dbReference type="Pfam" id="PF18741">
    <property type="entry name" value="MTES_1575"/>
    <property type="match status" value="1"/>
</dbReference>
<organism evidence="5 6">
    <name type="scientific">Allorhodopirellula solitaria</name>
    <dbReference type="NCBI Taxonomy" id="2527987"/>
    <lineage>
        <taxon>Bacteria</taxon>
        <taxon>Pseudomonadati</taxon>
        <taxon>Planctomycetota</taxon>
        <taxon>Planctomycetia</taxon>
        <taxon>Pirellulales</taxon>
        <taxon>Pirellulaceae</taxon>
        <taxon>Allorhodopirellula</taxon>
    </lineage>
</organism>
<feature type="domain" description="Restriction endonuclease type II-like" evidence="4">
    <location>
        <begin position="1041"/>
        <end position="1133"/>
    </location>
</feature>
<comment type="caution">
    <text evidence="5">The sequence shown here is derived from an EMBL/GenBank/DDBJ whole genome shotgun (WGS) entry which is preliminary data.</text>
</comment>
<evidence type="ECO:0000259" key="3">
    <source>
        <dbReference type="Pfam" id="PF13087"/>
    </source>
</evidence>
<accession>A0A5C5X2R0</accession>
<evidence type="ECO:0000256" key="1">
    <source>
        <dbReference type="SAM" id="MobiDB-lite"/>
    </source>
</evidence>
<dbReference type="InterPro" id="IPR041677">
    <property type="entry name" value="DNA2/NAM7_AAA_11"/>
</dbReference>
<feature type="region of interest" description="Disordered" evidence="1">
    <location>
        <begin position="340"/>
        <end position="360"/>
    </location>
</feature>
<dbReference type="Pfam" id="PF13086">
    <property type="entry name" value="AAA_11"/>
    <property type="match status" value="1"/>
</dbReference>
<gene>
    <name evidence="5" type="ORF">CA85_42660</name>
</gene>
<evidence type="ECO:0000259" key="4">
    <source>
        <dbReference type="Pfam" id="PF18741"/>
    </source>
</evidence>
<dbReference type="PANTHER" id="PTHR10887:SF495">
    <property type="entry name" value="HELICASE SENATAXIN ISOFORM X1-RELATED"/>
    <property type="match status" value="1"/>
</dbReference>
<dbReference type="GO" id="GO:0004386">
    <property type="term" value="F:helicase activity"/>
    <property type="evidence" value="ECO:0007669"/>
    <property type="project" value="InterPro"/>
</dbReference>